<gene>
    <name evidence="2" type="ORF">C7459_1092</name>
</gene>
<evidence type="ECO:0000256" key="1">
    <source>
        <dbReference type="SAM" id="Phobius"/>
    </source>
</evidence>
<evidence type="ECO:0000313" key="3">
    <source>
        <dbReference type="Proteomes" id="UP000245634"/>
    </source>
</evidence>
<feature type="transmembrane region" description="Helical" evidence="1">
    <location>
        <begin position="7"/>
        <end position="30"/>
    </location>
</feature>
<reference evidence="2 3" key="1">
    <citation type="submission" date="2018-05" db="EMBL/GenBank/DDBJ databases">
        <title>Genomic Encyclopedia of Type Strains, Phase IV (KMG-IV): sequencing the most valuable type-strain genomes for metagenomic binning, comparative biology and taxonomic classification.</title>
        <authorList>
            <person name="Goeker M."/>
        </authorList>
    </citation>
    <scope>NUCLEOTIDE SEQUENCE [LARGE SCALE GENOMIC DNA]</scope>
    <source>
        <strain evidence="2 3">DSM 18773</strain>
    </source>
</reference>
<dbReference type="RefSeq" id="WP_109689247.1">
    <property type="nucleotide sequence ID" value="NZ_QGGL01000009.1"/>
</dbReference>
<dbReference type="OrthoDB" id="2627398at2"/>
<comment type="caution">
    <text evidence="2">The sequence shown here is derived from an EMBL/GenBank/DDBJ whole genome shotgun (WGS) entry which is preliminary data.</text>
</comment>
<protein>
    <submittedName>
        <fullName evidence="2">Uncharacterized protein</fullName>
    </submittedName>
</protein>
<sequence>MQKKVLEFLLLIVIGLVLGFGIVYVKIAYFDKPDEQTQTQQVSENQGQDFGYNLGLDAPVNPQFVIDLTGQQEFHYPAKVHNFSGHDAKFSLLVYLDYKQVPELTVTFDVKNNEEKLVPVHFPLPNLGEGAHALVLSLIADSNKLTSEAKEPSEFFGTSARYTIVTKQGATYQGSPVPAPSEVTRDANGFRGVFMDQQLENFDTFKIPPKKVTAKPGESVEFLIRAGGDPEVEDYLVWTTLGWQQVPWESAQPYWYVKVPRGKYAVKKLKVTAPDKPGDYEVASFVTTAPFVIPEPAHVTQLNVNTSFRFTLHVE</sequence>
<name>A0A316D877_9BACL</name>
<accession>A0A316D877</accession>
<keyword evidence="1" id="KW-0812">Transmembrane</keyword>
<keyword evidence="3" id="KW-1185">Reference proteome</keyword>
<evidence type="ECO:0000313" key="2">
    <source>
        <dbReference type="EMBL" id="PWK12650.1"/>
    </source>
</evidence>
<organism evidence="2 3">
    <name type="scientific">Tumebacillus permanentifrigoris</name>
    <dbReference type="NCBI Taxonomy" id="378543"/>
    <lineage>
        <taxon>Bacteria</taxon>
        <taxon>Bacillati</taxon>
        <taxon>Bacillota</taxon>
        <taxon>Bacilli</taxon>
        <taxon>Bacillales</taxon>
        <taxon>Alicyclobacillaceae</taxon>
        <taxon>Tumebacillus</taxon>
    </lineage>
</organism>
<keyword evidence="1" id="KW-1133">Transmembrane helix</keyword>
<proteinExistence type="predicted"/>
<keyword evidence="1" id="KW-0472">Membrane</keyword>
<dbReference type="Proteomes" id="UP000245634">
    <property type="component" value="Unassembled WGS sequence"/>
</dbReference>
<dbReference type="EMBL" id="QGGL01000009">
    <property type="protein sequence ID" value="PWK12650.1"/>
    <property type="molecule type" value="Genomic_DNA"/>
</dbReference>
<dbReference type="AlphaFoldDB" id="A0A316D877"/>